<evidence type="ECO:0000313" key="2">
    <source>
        <dbReference type="EMBL" id="JAQ06501.1"/>
    </source>
</evidence>
<feature type="compositionally biased region" description="Basic and acidic residues" evidence="1">
    <location>
        <begin position="86"/>
        <end position="96"/>
    </location>
</feature>
<reference evidence="2" key="1">
    <citation type="journal article" date="2016" name="Gigascience">
        <title>De novo construction of an expanded transcriptome assembly for the western tarnished plant bug, Lygus hesperus.</title>
        <authorList>
            <person name="Tassone E.E."/>
            <person name="Geib S.M."/>
            <person name="Hall B."/>
            <person name="Fabrick J.A."/>
            <person name="Brent C.S."/>
            <person name="Hull J.J."/>
        </authorList>
    </citation>
    <scope>NUCLEOTIDE SEQUENCE</scope>
</reference>
<name>A0A146LEA7_LYGHE</name>
<dbReference type="EMBL" id="GDHC01012128">
    <property type="protein sequence ID" value="JAQ06501.1"/>
    <property type="molecule type" value="Transcribed_RNA"/>
</dbReference>
<evidence type="ECO:0000256" key="1">
    <source>
        <dbReference type="SAM" id="MobiDB-lite"/>
    </source>
</evidence>
<sequence length="111" mass="11496">SSTPPLRTLSVWCGGRSHVWTGRPGGLGARGAAPLFATITTSLKPSGAQFRSDQPVPSSQIPTVVIHAAAGREQPRLRLVGATSRGRSETSARGEDGGDAASRVHSTKPEL</sequence>
<proteinExistence type="predicted"/>
<organism evidence="2">
    <name type="scientific">Lygus hesperus</name>
    <name type="common">Western plant bug</name>
    <dbReference type="NCBI Taxonomy" id="30085"/>
    <lineage>
        <taxon>Eukaryota</taxon>
        <taxon>Metazoa</taxon>
        <taxon>Ecdysozoa</taxon>
        <taxon>Arthropoda</taxon>
        <taxon>Hexapoda</taxon>
        <taxon>Insecta</taxon>
        <taxon>Pterygota</taxon>
        <taxon>Neoptera</taxon>
        <taxon>Paraneoptera</taxon>
        <taxon>Hemiptera</taxon>
        <taxon>Heteroptera</taxon>
        <taxon>Panheteroptera</taxon>
        <taxon>Cimicomorpha</taxon>
        <taxon>Miridae</taxon>
        <taxon>Mirini</taxon>
        <taxon>Lygus</taxon>
    </lineage>
</organism>
<gene>
    <name evidence="2" type="ORF">g.14241</name>
</gene>
<feature type="non-terminal residue" evidence="2">
    <location>
        <position position="1"/>
    </location>
</feature>
<feature type="region of interest" description="Disordered" evidence="1">
    <location>
        <begin position="75"/>
        <end position="111"/>
    </location>
</feature>
<protein>
    <submittedName>
        <fullName evidence="2">Uncharacterized protein</fullName>
    </submittedName>
</protein>
<accession>A0A146LEA7</accession>
<dbReference type="AlphaFoldDB" id="A0A146LEA7"/>